<name>A0AB39Y1U8_9ACTN</name>
<evidence type="ECO:0000313" key="1">
    <source>
        <dbReference type="EMBL" id="XDV63066.1"/>
    </source>
</evidence>
<dbReference type="EMBL" id="CP165727">
    <property type="protein sequence ID" value="XDV63066.1"/>
    <property type="molecule type" value="Genomic_DNA"/>
</dbReference>
<dbReference type="RefSeq" id="WP_369777391.1">
    <property type="nucleotide sequence ID" value="NZ_CP165727.1"/>
</dbReference>
<gene>
    <name evidence="1" type="ORF">AB5J51_09025</name>
</gene>
<dbReference type="AlphaFoldDB" id="A0AB39Y1U8"/>
<organism evidence="1">
    <name type="scientific">Streptomyces sp. R33</name>
    <dbReference type="NCBI Taxonomy" id="3238629"/>
    <lineage>
        <taxon>Bacteria</taxon>
        <taxon>Bacillati</taxon>
        <taxon>Actinomycetota</taxon>
        <taxon>Actinomycetes</taxon>
        <taxon>Kitasatosporales</taxon>
        <taxon>Streptomycetaceae</taxon>
        <taxon>Streptomyces</taxon>
    </lineage>
</organism>
<proteinExistence type="predicted"/>
<accession>A0AB39Y1U8</accession>
<sequence length="121" mass="13446">MPVKTGDRGLEASDDLLTVADLPARDDFDWWGKCGRLCRTPAADSQLSDHRPARRLHDMARQLDDECAHPPPVDAETLTERLEGLADREPDGHGACDWDGSWLRRQAGEAAPDRVRTSARC</sequence>
<protein>
    <submittedName>
        <fullName evidence="1">Uncharacterized protein</fullName>
    </submittedName>
</protein>
<reference evidence="1" key="1">
    <citation type="submission" date="2024-08" db="EMBL/GenBank/DDBJ databases">
        <authorList>
            <person name="Yu S.T."/>
        </authorList>
    </citation>
    <scope>NUCLEOTIDE SEQUENCE</scope>
    <source>
        <strain evidence="1">R33</strain>
    </source>
</reference>